<dbReference type="PANTHER" id="PTHR28055:SF1">
    <property type="entry name" value="ALTERED INHERITANCE OF MITOCHONDRIA PROTEIN 41, MITOCHONDRIAL"/>
    <property type="match status" value="1"/>
</dbReference>
<dbReference type="InterPro" id="IPR023168">
    <property type="entry name" value="GatB_Yqey_C_2"/>
</dbReference>
<dbReference type="Pfam" id="PF09424">
    <property type="entry name" value="YqeY"/>
    <property type="match status" value="1"/>
</dbReference>
<dbReference type="InterPro" id="IPR042184">
    <property type="entry name" value="YqeY/Aim41_N"/>
</dbReference>
<gene>
    <name evidence="1" type="ORF">SCLO_1011230</name>
</gene>
<sequence length="201" mass="22090">MLSPSYAFAGSRLRRVKRPVTYAATPLRSTPVKNLFSHYICLFPKNRIHIAMIREQLKSAQVEAMKGGDKERLAAVRLILAKLKDRDIELRTASNVPDDDAVVVEVLQKMAKQRRESIEMFRNGGRDELAAKEEAELAVIDSFLPAQLSEDETKAAIEGIKAEVGASSVKDMGKVMAVLKERHGSVIDMSKASGLVKAALG</sequence>
<dbReference type="GO" id="GO:0016884">
    <property type="term" value="F:carbon-nitrogen ligase activity, with glutamine as amido-N-donor"/>
    <property type="evidence" value="ECO:0007669"/>
    <property type="project" value="InterPro"/>
</dbReference>
<evidence type="ECO:0000313" key="1">
    <source>
        <dbReference type="EMBL" id="BAV64163.1"/>
    </source>
</evidence>
<reference evidence="1 2" key="1">
    <citation type="submission" date="2016-10" db="EMBL/GenBank/DDBJ databases">
        <title>Complete Genome Sequence of the Nonylphenol-Degrading Bacterium Sphingobium cloacae JCM 10874T.</title>
        <authorList>
            <person name="Ootsuka M."/>
            <person name="Nishizawa T."/>
            <person name="Ohta H."/>
        </authorList>
    </citation>
    <scope>NUCLEOTIDE SEQUENCE [LARGE SCALE GENOMIC DNA]</scope>
    <source>
        <strain evidence="1 2">JCM 10874</strain>
    </source>
</reference>
<dbReference type="Proteomes" id="UP000218272">
    <property type="component" value="Chromosome SCLO_1"/>
</dbReference>
<proteinExistence type="predicted"/>
<accession>A0A1E1F0X5</accession>
<dbReference type="KEGG" id="sclo:SCLO_1011230"/>
<protein>
    <submittedName>
        <fullName evidence="1">GatB/Yqey domain-containing protein</fullName>
    </submittedName>
</protein>
<dbReference type="InterPro" id="IPR019004">
    <property type="entry name" value="YqeY/Aim41"/>
</dbReference>
<dbReference type="Gene3D" id="1.10.10.410">
    <property type="match status" value="1"/>
</dbReference>
<dbReference type="InterPro" id="IPR003789">
    <property type="entry name" value="Asn/Gln_tRNA_amidoTrase-B-like"/>
</dbReference>
<dbReference type="EMBL" id="AP017655">
    <property type="protein sequence ID" value="BAV64163.1"/>
    <property type="molecule type" value="Genomic_DNA"/>
</dbReference>
<dbReference type="SUPFAM" id="SSF89095">
    <property type="entry name" value="GatB/YqeY motif"/>
    <property type="match status" value="1"/>
</dbReference>
<dbReference type="Gene3D" id="1.10.1510.10">
    <property type="entry name" value="Uncharacterised protein YqeY/AIM41 PF09424, N-terminal domain"/>
    <property type="match status" value="1"/>
</dbReference>
<keyword evidence="2" id="KW-1185">Reference proteome</keyword>
<name>A0A1E1F0X5_9SPHN</name>
<dbReference type="AlphaFoldDB" id="A0A1E1F0X5"/>
<organism evidence="1 2">
    <name type="scientific">Sphingobium cloacae</name>
    <dbReference type="NCBI Taxonomy" id="120107"/>
    <lineage>
        <taxon>Bacteria</taxon>
        <taxon>Pseudomonadati</taxon>
        <taxon>Pseudomonadota</taxon>
        <taxon>Alphaproteobacteria</taxon>
        <taxon>Sphingomonadales</taxon>
        <taxon>Sphingomonadaceae</taxon>
        <taxon>Sphingobium</taxon>
    </lineage>
</organism>
<dbReference type="PANTHER" id="PTHR28055">
    <property type="entry name" value="ALTERED INHERITANCE OF MITOCHONDRIA PROTEIN 41, MITOCHONDRIAL"/>
    <property type="match status" value="1"/>
</dbReference>
<evidence type="ECO:0000313" key="2">
    <source>
        <dbReference type="Proteomes" id="UP000218272"/>
    </source>
</evidence>